<proteinExistence type="predicted"/>
<dbReference type="InterPro" id="IPR027417">
    <property type="entry name" value="P-loop_NTPase"/>
</dbReference>
<dbReference type="SMART" id="SM00382">
    <property type="entry name" value="AAA"/>
    <property type="match status" value="1"/>
</dbReference>
<evidence type="ECO:0000256" key="2">
    <source>
        <dbReference type="ARBA" id="ARBA00022840"/>
    </source>
</evidence>
<keyword evidence="2" id="KW-0067">ATP-binding</keyword>
<sequence length="658" mass="71560">MLRVPGNWACAQSSCGFVEVREECYLCRLVPVLSAAIRYELETSVRVSLIEAQRFASQDFASAEIYNVVCTPCPSGLEYHPCAPADPSAELMVIRCPLFHYTAKEVIVEGPRRDTRATAAHIAAALMGRYVMVGAQFRTQDGVYTVRQVTLQRGYRGIALVSSDCRVRVNDSQRVGSSGSLGGRVAVQPIGLESEANQLLQLLACADKFAGALLGVMARGPRGCGVSSTVRYALKSVAATHTVLGWSSFFSPSEALHEGWGGTVVLVITGAEYIFSAAEPELAKLHLRRLQRDAAVLRGSGSSGGVRSVVVLCVSHDYGLCALDVIDELVAFHLVFSFPDMPQRAALLASVRGGSATDWLSAAQALVGRTSAATLEAARLSDIPPSHPFKAVRWSEIGGLADVKERLYRALIWPQQQPELMQRFQITPPRGILLYGPPGCAKTTLIKALCSEGRFSLIYLDSATVVSAYVGESERYLRDVFARARRQAPCIVFFDEVEVLGGRRVGGVHDSEHVRLLSTLLTEMDGFSDIHGVCFVGATNVPHLLDPALMRPGRFDYVVHVPLPTLADRESILQLLLSKISADICAIAERTEGFSGADLKVFCSEALLVLFKDSTVVPQVLHEKESMTAYLLQKANSFQRTHYDSAALDQFQREHAAL</sequence>
<evidence type="ECO:0000313" key="6">
    <source>
        <dbReference type="Proteomes" id="UP000674318"/>
    </source>
</evidence>
<dbReference type="InterPro" id="IPR041569">
    <property type="entry name" value="AAA_lid_3"/>
</dbReference>
<dbReference type="OrthoDB" id="5421at2759"/>
<dbReference type="GO" id="GO:0005524">
    <property type="term" value="F:ATP binding"/>
    <property type="evidence" value="ECO:0007669"/>
    <property type="project" value="UniProtKB-KW"/>
</dbReference>
<dbReference type="RefSeq" id="XP_067756010.1">
    <property type="nucleotide sequence ID" value="XM_067899220.1"/>
</dbReference>
<keyword evidence="1" id="KW-0547">Nucleotide-binding</keyword>
<dbReference type="Pfam" id="PF00004">
    <property type="entry name" value="AAA"/>
    <property type="match status" value="1"/>
</dbReference>
<dbReference type="Proteomes" id="UP000674318">
    <property type="component" value="Unassembled WGS sequence"/>
</dbReference>
<evidence type="ECO:0000259" key="4">
    <source>
        <dbReference type="SMART" id="SM00382"/>
    </source>
</evidence>
<keyword evidence="6" id="KW-1185">Reference proteome</keyword>
<dbReference type="GeneID" id="94289297"/>
<dbReference type="PANTHER" id="PTHR23077">
    <property type="entry name" value="AAA-FAMILY ATPASE"/>
    <property type="match status" value="1"/>
</dbReference>
<dbReference type="Gene3D" id="1.10.8.60">
    <property type="match status" value="1"/>
</dbReference>
<dbReference type="AlphaFoldDB" id="A0A836HK77"/>
<protein>
    <recommendedName>
        <fullName evidence="4">AAA+ ATPase domain-containing protein</fullName>
    </recommendedName>
</protein>
<comment type="caution">
    <text evidence="5">The sequence shown here is derived from an EMBL/GenBank/DDBJ whole genome shotgun (WGS) entry which is preliminary data.</text>
</comment>
<dbReference type="KEGG" id="phet:94289297"/>
<evidence type="ECO:0000256" key="1">
    <source>
        <dbReference type="ARBA" id="ARBA00022741"/>
    </source>
</evidence>
<dbReference type="Gene3D" id="3.40.50.300">
    <property type="entry name" value="P-loop containing nucleotide triphosphate hydrolases"/>
    <property type="match status" value="1"/>
</dbReference>
<dbReference type="InterPro" id="IPR003959">
    <property type="entry name" value="ATPase_AAA_core"/>
</dbReference>
<evidence type="ECO:0000256" key="3">
    <source>
        <dbReference type="ARBA" id="ARBA00023054"/>
    </source>
</evidence>
<name>A0A836HK77_9TRYP</name>
<gene>
    <name evidence="5" type="ORF">JKF63_03200</name>
</gene>
<dbReference type="EMBL" id="JAFJZO010000027">
    <property type="protein sequence ID" value="KAG5501387.1"/>
    <property type="molecule type" value="Genomic_DNA"/>
</dbReference>
<evidence type="ECO:0000313" key="5">
    <source>
        <dbReference type="EMBL" id="KAG5501387.1"/>
    </source>
</evidence>
<keyword evidence="3" id="KW-0175">Coiled coil</keyword>
<feature type="domain" description="AAA+ ATPase" evidence="4">
    <location>
        <begin position="428"/>
        <end position="565"/>
    </location>
</feature>
<dbReference type="FunFam" id="3.40.50.300:FF:001025">
    <property type="entry name" value="ATPase family, AAA domain-containing 2B"/>
    <property type="match status" value="1"/>
</dbReference>
<organism evidence="5 6">
    <name type="scientific">Porcisia hertigi</name>
    <dbReference type="NCBI Taxonomy" id="2761500"/>
    <lineage>
        <taxon>Eukaryota</taxon>
        <taxon>Discoba</taxon>
        <taxon>Euglenozoa</taxon>
        <taxon>Kinetoplastea</taxon>
        <taxon>Metakinetoplastina</taxon>
        <taxon>Trypanosomatida</taxon>
        <taxon>Trypanosomatidae</taxon>
        <taxon>Leishmaniinae</taxon>
        <taxon>Porcisia</taxon>
    </lineage>
</organism>
<dbReference type="GO" id="GO:0016887">
    <property type="term" value="F:ATP hydrolysis activity"/>
    <property type="evidence" value="ECO:0007669"/>
    <property type="project" value="InterPro"/>
</dbReference>
<dbReference type="Pfam" id="PF17862">
    <property type="entry name" value="AAA_lid_3"/>
    <property type="match status" value="1"/>
</dbReference>
<reference evidence="5 6" key="1">
    <citation type="submission" date="2021-02" db="EMBL/GenBank/DDBJ databases">
        <title>Porcisia hertigi Genome sequencing and assembly.</title>
        <authorList>
            <person name="Almutairi H."/>
            <person name="Gatherer D."/>
        </authorList>
    </citation>
    <scope>NUCLEOTIDE SEQUENCE [LARGE SCALE GENOMIC DNA]</scope>
    <source>
        <strain evidence="5 6">C119</strain>
    </source>
</reference>
<dbReference type="InterPro" id="IPR050168">
    <property type="entry name" value="AAA_ATPase_domain"/>
</dbReference>
<dbReference type="PANTHER" id="PTHR23077:SF117">
    <property type="entry name" value="AAA+ ATPASE DOMAIN-CONTAINING PROTEIN"/>
    <property type="match status" value="1"/>
</dbReference>
<accession>A0A836HK77</accession>
<dbReference type="InterPro" id="IPR003593">
    <property type="entry name" value="AAA+_ATPase"/>
</dbReference>
<dbReference type="SUPFAM" id="SSF52540">
    <property type="entry name" value="P-loop containing nucleoside triphosphate hydrolases"/>
    <property type="match status" value="1"/>
</dbReference>